<proteinExistence type="predicted"/>
<feature type="signal peptide" evidence="1">
    <location>
        <begin position="1"/>
        <end position="20"/>
    </location>
</feature>
<dbReference type="OrthoDB" id="10514467at2759"/>
<comment type="caution">
    <text evidence="2">The sequence shown here is derived from an EMBL/GenBank/DDBJ whole genome shotgun (WGS) entry which is preliminary data.</text>
</comment>
<dbReference type="AlphaFoldDB" id="A0A0M0K9S5"/>
<keyword evidence="1" id="KW-0732">Signal</keyword>
<organism evidence="2 3">
    <name type="scientific">Chrysochromulina tobinii</name>
    <dbReference type="NCBI Taxonomy" id="1460289"/>
    <lineage>
        <taxon>Eukaryota</taxon>
        <taxon>Haptista</taxon>
        <taxon>Haptophyta</taxon>
        <taxon>Prymnesiophyceae</taxon>
        <taxon>Prymnesiales</taxon>
        <taxon>Chrysochromulinaceae</taxon>
        <taxon>Chrysochromulina</taxon>
    </lineage>
</organism>
<protein>
    <submittedName>
        <fullName evidence="2">Uncharacterized protein</fullName>
    </submittedName>
</protein>
<name>A0A0M0K9S5_9EUKA</name>
<gene>
    <name evidence="2" type="ORF">Ctob_005894</name>
</gene>
<dbReference type="Proteomes" id="UP000037460">
    <property type="component" value="Unassembled WGS sequence"/>
</dbReference>
<dbReference type="EMBL" id="JWZX01000899">
    <property type="protein sequence ID" value="KOO35357.1"/>
    <property type="molecule type" value="Genomic_DNA"/>
</dbReference>
<evidence type="ECO:0000313" key="2">
    <source>
        <dbReference type="EMBL" id="KOO35357.1"/>
    </source>
</evidence>
<evidence type="ECO:0000313" key="3">
    <source>
        <dbReference type="Proteomes" id="UP000037460"/>
    </source>
</evidence>
<feature type="chain" id="PRO_5005602560" evidence="1">
    <location>
        <begin position="21"/>
        <end position="164"/>
    </location>
</feature>
<accession>A0A0M0K9S5</accession>
<sequence>MQKLLITLLHIASWAGSAYAHRPPLGATYRRTVSLPVIGTQTVQLTILTRNMARLQLQGRLQLDEPVEYDITDEGKLSFALTNSTKQLLRRFRTSLDAAAYDMSDDTAHVVVWPPLPLSVTIKLQRVPSREPSKLAAALEGARMPTFIQGLWSQKQKGSETSAA</sequence>
<evidence type="ECO:0000256" key="1">
    <source>
        <dbReference type="SAM" id="SignalP"/>
    </source>
</evidence>
<keyword evidence="3" id="KW-1185">Reference proteome</keyword>
<reference evidence="3" key="1">
    <citation type="journal article" date="2015" name="PLoS Genet.">
        <title>Genome Sequence and Transcriptome Analyses of Chrysochromulina tobin: Metabolic Tools for Enhanced Algal Fitness in the Prominent Order Prymnesiales (Haptophyceae).</title>
        <authorList>
            <person name="Hovde B.T."/>
            <person name="Deodato C.R."/>
            <person name="Hunsperger H.M."/>
            <person name="Ryken S.A."/>
            <person name="Yost W."/>
            <person name="Jha R.K."/>
            <person name="Patterson J."/>
            <person name="Monnat R.J. Jr."/>
            <person name="Barlow S.B."/>
            <person name="Starkenburg S.R."/>
            <person name="Cattolico R.A."/>
        </authorList>
    </citation>
    <scope>NUCLEOTIDE SEQUENCE</scope>
    <source>
        <strain evidence="3">CCMP291</strain>
    </source>
</reference>